<evidence type="ECO:0000313" key="1">
    <source>
        <dbReference type="EMBL" id="KAJ8952549.1"/>
    </source>
</evidence>
<comment type="caution">
    <text evidence="1">The sequence shown here is derived from an EMBL/GenBank/DDBJ whole genome shotgun (WGS) entry which is preliminary data.</text>
</comment>
<keyword evidence="2" id="KW-1185">Reference proteome</keyword>
<dbReference type="AlphaFoldDB" id="A0AAV8YMT7"/>
<accession>A0AAV8YMT7</accession>
<feature type="non-terminal residue" evidence="1">
    <location>
        <position position="1"/>
    </location>
</feature>
<organism evidence="1 2">
    <name type="scientific">Aromia moschata</name>
    <dbReference type="NCBI Taxonomy" id="1265417"/>
    <lineage>
        <taxon>Eukaryota</taxon>
        <taxon>Metazoa</taxon>
        <taxon>Ecdysozoa</taxon>
        <taxon>Arthropoda</taxon>
        <taxon>Hexapoda</taxon>
        <taxon>Insecta</taxon>
        <taxon>Pterygota</taxon>
        <taxon>Neoptera</taxon>
        <taxon>Endopterygota</taxon>
        <taxon>Coleoptera</taxon>
        <taxon>Polyphaga</taxon>
        <taxon>Cucujiformia</taxon>
        <taxon>Chrysomeloidea</taxon>
        <taxon>Cerambycidae</taxon>
        <taxon>Cerambycinae</taxon>
        <taxon>Callichromatini</taxon>
        <taxon>Aromia</taxon>
    </lineage>
</organism>
<evidence type="ECO:0008006" key="3">
    <source>
        <dbReference type="Google" id="ProtNLM"/>
    </source>
</evidence>
<dbReference type="EMBL" id="JAPWTK010000067">
    <property type="protein sequence ID" value="KAJ8952549.1"/>
    <property type="molecule type" value="Genomic_DNA"/>
</dbReference>
<name>A0AAV8YMT7_9CUCU</name>
<evidence type="ECO:0000313" key="2">
    <source>
        <dbReference type="Proteomes" id="UP001162162"/>
    </source>
</evidence>
<dbReference type="Proteomes" id="UP001162162">
    <property type="component" value="Unassembled WGS sequence"/>
</dbReference>
<proteinExistence type="predicted"/>
<gene>
    <name evidence="1" type="ORF">NQ318_006913</name>
</gene>
<reference evidence="1" key="1">
    <citation type="journal article" date="2023" name="Insect Mol. Biol.">
        <title>Genome sequencing provides insights into the evolution of gene families encoding plant cell wall-degrading enzymes in longhorned beetles.</title>
        <authorList>
            <person name="Shin N.R."/>
            <person name="Okamura Y."/>
            <person name="Kirsch R."/>
            <person name="Pauchet Y."/>
        </authorList>
    </citation>
    <scope>NUCLEOTIDE SEQUENCE</scope>
    <source>
        <strain evidence="1">AMC_N1</strain>
    </source>
</reference>
<sequence length="230" mass="26276">CNGSTEYFCAKRRKIQPRNNKKLTEEELRRILEDSDCTDVEGSEAKVLTILATMIRLLKMKIIKMVRNYAKKRPNPSWTEEDMTKALEIIHRNEISVGKASEQTELVEQILDCERRFYGITPLDARGFAFELAEHLQLDHPFNKTAKLAGNDWLSGFKKINPQLSIRAPEPNSIARAAGFNKPKFRILKANNIQPDKIYNIDETGINSVPVPRKILAEKGKKTSRADSEH</sequence>
<protein>
    <recommendedName>
        <fullName evidence="3">HTH CENPB-type domain-containing protein</fullName>
    </recommendedName>
</protein>